<accession>A0ABY8EZN5</accession>
<feature type="coiled-coil region" evidence="1">
    <location>
        <begin position="106"/>
        <end position="140"/>
    </location>
</feature>
<dbReference type="Proteomes" id="UP001209803">
    <property type="component" value="Chromosome"/>
</dbReference>
<proteinExistence type="predicted"/>
<keyword evidence="5" id="KW-1185">Reference proteome</keyword>
<keyword evidence="3" id="KW-0812">Transmembrane</keyword>
<evidence type="ECO:0008006" key="6">
    <source>
        <dbReference type="Google" id="ProtNLM"/>
    </source>
</evidence>
<organism evidence="4 5">
    <name type="scientific">Roseibium porphyridii</name>
    <dbReference type="NCBI Taxonomy" id="2866279"/>
    <lineage>
        <taxon>Bacteria</taxon>
        <taxon>Pseudomonadati</taxon>
        <taxon>Pseudomonadota</taxon>
        <taxon>Alphaproteobacteria</taxon>
        <taxon>Hyphomicrobiales</taxon>
        <taxon>Stappiaceae</taxon>
        <taxon>Roseibium</taxon>
    </lineage>
</organism>
<evidence type="ECO:0000256" key="3">
    <source>
        <dbReference type="SAM" id="Phobius"/>
    </source>
</evidence>
<evidence type="ECO:0000313" key="5">
    <source>
        <dbReference type="Proteomes" id="UP001209803"/>
    </source>
</evidence>
<reference evidence="4 5" key="1">
    <citation type="submission" date="2023-03" db="EMBL/GenBank/DDBJ databases">
        <title>Roseibium porphyridii sp. nov. and Roseibium rhodosorbium sp. nov. isolated from marine algae, Porphyridium cruentum and Rhodosorus marinus, respectively.</title>
        <authorList>
            <person name="Lee M.W."/>
            <person name="Choi B.J."/>
            <person name="Lee J.K."/>
            <person name="Choi D.G."/>
            <person name="Baek J.H."/>
            <person name="Bayburt H."/>
            <person name="Kim J.M."/>
            <person name="Han D.M."/>
            <person name="Kim K.H."/>
            <person name="Jeon C.O."/>
        </authorList>
    </citation>
    <scope>NUCLEOTIDE SEQUENCE [LARGE SCALE GENOMIC DNA]</scope>
    <source>
        <strain evidence="4 5">KMA01</strain>
    </source>
</reference>
<feature type="compositionally biased region" description="Polar residues" evidence="2">
    <location>
        <begin position="202"/>
        <end position="212"/>
    </location>
</feature>
<feature type="transmembrane region" description="Helical" evidence="3">
    <location>
        <begin position="25"/>
        <end position="45"/>
    </location>
</feature>
<keyword evidence="3" id="KW-1133">Transmembrane helix</keyword>
<gene>
    <name evidence="4" type="ORF">K1718_14745</name>
</gene>
<dbReference type="RefSeq" id="WP_265681900.1">
    <property type="nucleotide sequence ID" value="NZ_CP120863.1"/>
</dbReference>
<feature type="region of interest" description="Disordered" evidence="2">
    <location>
        <begin position="174"/>
        <end position="212"/>
    </location>
</feature>
<keyword evidence="1" id="KW-0175">Coiled coil</keyword>
<name>A0ABY8EZN5_9HYPH</name>
<sequence length="408" mass="43451">MAKTQEQKTFKDTIRETFTPSRVGLLSWAFIAVIMGTIGVASYQFGGDTPNRSSGSLVTSGLVLPPAGDIETTASIPTSGRIPVEILQVPPNRLDFDAVNLNQSQIEVLQREIVGLRRRLSALTEQNMAYSQRIAALEKQVAVAKLSDAAQSKAQGDASIEPVPGVVITRAKPDLQSTTDSQPAVPGKPSFAVESKPEKEIQTGNNRENTQKNVPPRRIAIHTPQGTPPGDPVANVENQEPVRIVQLPEVEPGPIVTGSIPTQAIDTFPEQTTPPAAPFDANPTQTRAKPTIISPSSAAGRLRGGGENQIKRSDFGAVIGHYSSIAAAAKAWADFKEQNEERMRDLRPLLMNRQVAEGGVALLVGPFGNAADAAVACLHLLDVTSLCHPALYAGEPLIAAAEFRDSAF</sequence>
<evidence type="ECO:0000256" key="2">
    <source>
        <dbReference type="SAM" id="MobiDB-lite"/>
    </source>
</evidence>
<keyword evidence="3" id="KW-0472">Membrane</keyword>
<evidence type="ECO:0000256" key="1">
    <source>
        <dbReference type="SAM" id="Coils"/>
    </source>
</evidence>
<protein>
    <recommendedName>
        <fullName evidence="6">SPOR domain-containing protein</fullName>
    </recommendedName>
</protein>
<evidence type="ECO:0000313" key="4">
    <source>
        <dbReference type="EMBL" id="WFE87429.1"/>
    </source>
</evidence>
<dbReference type="EMBL" id="CP120863">
    <property type="protein sequence ID" value="WFE87429.1"/>
    <property type="molecule type" value="Genomic_DNA"/>
</dbReference>